<evidence type="ECO:0000313" key="3">
    <source>
        <dbReference type="EMBL" id="CAE0374005.1"/>
    </source>
</evidence>
<dbReference type="PROSITE" id="PS00973">
    <property type="entry name" value="USP_2"/>
    <property type="match status" value="1"/>
</dbReference>
<sequence length="548" mass="62044">MPVLLSTDGQDEVSSSASDFDDEDDGTKSLGGQSEDRGENKPGIGLLNLGFTCYVNATVQCLAHLDPFCSALEQSKLAAKSEKHAPSASALRQVVRGVHSVSTIKKPFVPRKLLARLPRIAPQLSHLRQEDAHEFLTALLDSLSQGFADKLVQDCFAGKLRSTLACPDCGYESHNTESFVDLSIEVQSRDNKITSSFFHKDKTKSYQNGATIKSTYKTRRLRQQQNKDHQSVHSTVDVALAEFFKIETLDGDNAWACSQCGRRVCATKRLTLEQAPARCLVVHLKRFQMSFLDAYPRQRKISSHVGFGPMLQLPGTEQSYELSAVLVHEGATTRSGHYSAYIRHKGQWFLFDDDLVQGPLNPDYVFRQQAYLLFYTAHSTFNTISIVAPPPPIIRRSNITSFLSWSSGTHDMALFLKHRRVRRRWRLSISLFPKTKKRQVATKTTSATEHTLTKKEDALITTPAFWNNAFSNIATWEDKKDEPVTSMKKRKIGKNDYRYDSWDQALDEPRQRKKKKKADSHASYPLGQQTEMKKQNPFELFSRRKGFV</sequence>
<protein>
    <recommendedName>
        <fullName evidence="2">USP domain-containing protein</fullName>
    </recommendedName>
</protein>
<dbReference type="PROSITE" id="PS50235">
    <property type="entry name" value="USP_3"/>
    <property type="match status" value="1"/>
</dbReference>
<dbReference type="GO" id="GO:0004843">
    <property type="term" value="F:cysteine-type deubiquitinase activity"/>
    <property type="evidence" value="ECO:0007669"/>
    <property type="project" value="InterPro"/>
</dbReference>
<proteinExistence type="predicted"/>
<dbReference type="GO" id="GO:0005829">
    <property type="term" value="C:cytosol"/>
    <property type="evidence" value="ECO:0007669"/>
    <property type="project" value="TreeGrafter"/>
</dbReference>
<evidence type="ECO:0000259" key="2">
    <source>
        <dbReference type="PROSITE" id="PS50235"/>
    </source>
</evidence>
<dbReference type="GO" id="GO:0005634">
    <property type="term" value="C:nucleus"/>
    <property type="evidence" value="ECO:0007669"/>
    <property type="project" value="TreeGrafter"/>
</dbReference>
<feature type="domain" description="USP" evidence="2">
    <location>
        <begin position="44"/>
        <end position="378"/>
    </location>
</feature>
<dbReference type="PANTHER" id="PTHR24006">
    <property type="entry name" value="UBIQUITIN CARBOXYL-TERMINAL HYDROLASE"/>
    <property type="match status" value="1"/>
</dbReference>
<reference evidence="3" key="1">
    <citation type="submission" date="2021-01" db="EMBL/GenBank/DDBJ databases">
        <authorList>
            <person name="Corre E."/>
            <person name="Pelletier E."/>
            <person name="Niang G."/>
            <person name="Scheremetjew M."/>
            <person name="Finn R."/>
            <person name="Kale V."/>
            <person name="Holt S."/>
            <person name="Cochrane G."/>
            <person name="Meng A."/>
            <person name="Brown T."/>
            <person name="Cohen L."/>
        </authorList>
    </citation>
    <scope>NUCLEOTIDE SEQUENCE</scope>
    <source>
        <strain evidence="3">CCMP1510</strain>
    </source>
</reference>
<dbReference type="EMBL" id="HBIJ01022655">
    <property type="protein sequence ID" value="CAE0374005.1"/>
    <property type="molecule type" value="Transcribed_RNA"/>
</dbReference>
<dbReference type="Pfam" id="PF00443">
    <property type="entry name" value="UCH"/>
    <property type="match status" value="1"/>
</dbReference>
<dbReference type="AlphaFoldDB" id="A0A7S3K6C8"/>
<dbReference type="SUPFAM" id="SSF54001">
    <property type="entry name" value="Cysteine proteinases"/>
    <property type="match status" value="1"/>
</dbReference>
<dbReference type="GO" id="GO:0016579">
    <property type="term" value="P:protein deubiquitination"/>
    <property type="evidence" value="ECO:0007669"/>
    <property type="project" value="InterPro"/>
</dbReference>
<dbReference type="PANTHER" id="PTHR24006:SF747">
    <property type="entry name" value="UBIQUITIN CARBOXYL-TERMINAL HYDROLASE 20"/>
    <property type="match status" value="1"/>
</dbReference>
<name>A0A7S3K6C8_9STRA</name>
<dbReference type="InterPro" id="IPR038765">
    <property type="entry name" value="Papain-like_cys_pep_sf"/>
</dbReference>
<organism evidence="3">
    <name type="scientific">Aureoumbra lagunensis</name>
    <dbReference type="NCBI Taxonomy" id="44058"/>
    <lineage>
        <taxon>Eukaryota</taxon>
        <taxon>Sar</taxon>
        <taxon>Stramenopiles</taxon>
        <taxon>Ochrophyta</taxon>
        <taxon>Pelagophyceae</taxon>
        <taxon>Pelagomonadales</taxon>
        <taxon>Aureoumbra</taxon>
    </lineage>
</organism>
<gene>
    <name evidence="3" type="ORF">ALAG00032_LOCUS14808</name>
</gene>
<feature type="region of interest" description="Disordered" evidence="1">
    <location>
        <begin position="503"/>
        <end position="548"/>
    </location>
</feature>
<evidence type="ECO:0000256" key="1">
    <source>
        <dbReference type="SAM" id="MobiDB-lite"/>
    </source>
</evidence>
<dbReference type="InterPro" id="IPR050164">
    <property type="entry name" value="Peptidase_C19"/>
</dbReference>
<dbReference type="InterPro" id="IPR028889">
    <property type="entry name" value="USP"/>
</dbReference>
<dbReference type="InterPro" id="IPR018200">
    <property type="entry name" value="USP_CS"/>
</dbReference>
<accession>A0A7S3K6C8</accession>
<dbReference type="Gene3D" id="3.90.70.10">
    <property type="entry name" value="Cysteine proteinases"/>
    <property type="match status" value="1"/>
</dbReference>
<dbReference type="InterPro" id="IPR001394">
    <property type="entry name" value="Peptidase_C19_UCH"/>
</dbReference>
<feature type="region of interest" description="Disordered" evidence="1">
    <location>
        <begin position="1"/>
        <end position="41"/>
    </location>
</feature>